<dbReference type="RefSeq" id="WP_117400541.1">
    <property type="nucleotide sequence ID" value="NZ_QVNQ01000005.1"/>
</dbReference>
<dbReference type="Gene3D" id="1.20.5.1930">
    <property type="match status" value="1"/>
</dbReference>
<dbReference type="InterPro" id="IPR050482">
    <property type="entry name" value="Sensor_HK_TwoCompSys"/>
</dbReference>
<dbReference type="Proteomes" id="UP000262882">
    <property type="component" value="Unassembled WGS sequence"/>
</dbReference>
<dbReference type="OrthoDB" id="227596at2"/>
<feature type="transmembrane region" description="Helical" evidence="10">
    <location>
        <begin position="142"/>
        <end position="163"/>
    </location>
</feature>
<keyword evidence="7" id="KW-0067">ATP-binding</keyword>
<keyword evidence="10" id="KW-0812">Transmembrane</keyword>
<dbReference type="InterPro" id="IPR011712">
    <property type="entry name" value="Sig_transdc_His_kin_sub3_dim/P"/>
</dbReference>
<feature type="domain" description="Histidine kinase/HSP90-like ATPase" evidence="11">
    <location>
        <begin position="372"/>
        <end position="475"/>
    </location>
</feature>
<dbReference type="InterPro" id="IPR003594">
    <property type="entry name" value="HATPase_dom"/>
</dbReference>
<feature type="compositionally biased region" description="Low complexity" evidence="9">
    <location>
        <begin position="408"/>
        <end position="425"/>
    </location>
</feature>
<evidence type="ECO:0000256" key="10">
    <source>
        <dbReference type="SAM" id="Phobius"/>
    </source>
</evidence>
<dbReference type="GO" id="GO:0016020">
    <property type="term" value="C:membrane"/>
    <property type="evidence" value="ECO:0007669"/>
    <property type="project" value="InterPro"/>
</dbReference>
<evidence type="ECO:0000256" key="8">
    <source>
        <dbReference type="ARBA" id="ARBA00023012"/>
    </source>
</evidence>
<keyword evidence="8" id="KW-0902">Two-component regulatory system</keyword>
<comment type="caution">
    <text evidence="13">The sequence shown here is derived from an EMBL/GenBank/DDBJ whole genome shotgun (WGS) entry which is preliminary data.</text>
</comment>
<keyword evidence="5" id="KW-0547">Nucleotide-binding</keyword>
<dbReference type="AlphaFoldDB" id="A0A372GEQ4"/>
<dbReference type="CDD" id="cd16917">
    <property type="entry name" value="HATPase_UhpB-NarQ-NarX-like"/>
    <property type="match status" value="1"/>
</dbReference>
<dbReference type="Pfam" id="PF02518">
    <property type="entry name" value="HATPase_c"/>
    <property type="match status" value="1"/>
</dbReference>
<dbReference type="SUPFAM" id="SSF55874">
    <property type="entry name" value="ATPase domain of HSP90 chaperone/DNA topoisomerase II/histidine kinase"/>
    <property type="match status" value="1"/>
</dbReference>
<evidence type="ECO:0000259" key="12">
    <source>
        <dbReference type="Pfam" id="PF07730"/>
    </source>
</evidence>
<evidence type="ECO:0000256" key="4">
    <source>
        <dbReference type="ARBA" id="ARBA00022679"/>
    </source>
</evidence>
<protein>
    <recommendedName>
        <fullName evidence="2">histidine kinase</fullName>
        <ecNumber evidence="2">2.7.13.3</ecNumber>
    </recommendedName>
</protein>
<evidence type="ECO:0000256" key="2">
    <source>
        <dbReference type="ARBA" id="ARBA00012438"/>
    </source>
</evidence>
<dbReference type="GO" id="GO:0046983">
    <property type="term" value="F:protein dimerization activity"/>
    <property type="evidence" value="ECO:0007669"/>
    <property type="project" value="InterPro"/>
</dbReference>
<keyword evidence="14" id="KW-1185">Reference proteome</keyword>
<dbReference type="EMBL" id="QVNQ01000005">
    <property type="protein sequence ID" value="RFS83857.1"/>
    <property type="molecule type" value="Genomic_DNA"/>
</dbReference>
<proteinExistence type="predicted"/>
<evidence type="ECO:0000256" key="1">
    <source>
        <dbReference type="ARBA" id="ARBA00000085"/>
    </source>
</evidence>
<feature type="transmembrane region" description="Helical" evidence="10">
    <location>
        <begin position="198"/>
        <end position="216"/>
    </location>
</feature>
<comment type="catalytic activity">
    <reaction evidence="1">
        <text>ATP + protein L-histidine = ADP + protein N-phospho-L-histidine.</text>
        <dbReference type="EC" id="2.7.13.3"/>
    </reaction>
</comment>
<keyword evidence="6" id="KW-0418">Kinase</keyword>
<feature type="region of interest" description="Disordered" evidence="9">
    <location>
        <begin position="1"/>
        <end position="39"/>
    </location>
</feature>
<keyword evidence="3" id="KW-0597">Phosphoprotein</keyword>
<accession>A0A372GEQ4</accession>
<reference evidence="13 14" key="1">
    <citation type="submission" date="2018-08" db="EMBL/GenBank/DDBJ databases">
        <title>Actinomadura spongicola sp. nov., isolated from marine sponge Leucetta chagosensis.</title>
        <authorList>
            <person name="Li L."/>
            <person name="Lin H.W."/>
        </authorList>
    </citation>
    <scope>NUCLEOTIDE SEQUENCE [LARGE SCALE GENOMIC DNA]</scope>
    <source>
        <strain evidence="13 14">LHW52907</strain>
    </source>
</reference>
<feature type="transmembrane region" description="Helical" evidence="10">
    <location>
        <begin position="115"/>
        <end position="136"/>
    </location>
</feature>
<feature type="transmembrane region" description="Helical" evidence="10">
    <location>
        <begin position="90"/>
        <end position="108"/>
    </location>
</feature>
<dbReference type="PANTHER" id="PTHR24421">
    <property type="entry name" value="NITRATE/NITRITE SENSOR PROTEIN NARX-RELATED"/>
    <property type="match status" value="1"/>
</dbReference>
<dbReference type="InterPro" id="IPR036890">
    <property type="entry name" value="HATPase_C_sf"/>
</dbReference>
<evidence type="ECO:0000313" key="14">
    <source>
        <dbReference type="Proteomes" id="UP000262882"/>
    </source>
</evidence>
<feature type="transmembrane region" description="Helical" evidence="10">
    <location>
        <begin position="175"/>
        <end position="192"/>
    </location>
</feature>
<evidence type="ECO:0000256" key="5">
    <source>
        <dbReference type="ARBA" id="ARBA00022741"/>
    </source>
</evidence>
<sequence>MNNPATTAHDPTRPAGATSRPVPAGAEAGRSVGALGPATRTSLRDTVRAAVRDTGDTGLRTGLRRAVRTAPGAVRSAVHRPTRSALVKDLLLYGVVAFPVAVGLLPPSDPAPSTWWPLAAGLVALAAAIAVCRAWPTAALLTAVSLTAVHGNFLFAMPVLSYLTGRRTPRAQPPLWTFTAVLVGGAALATIRGLDVTAWFPFTIWLVLLGVMPWLVGRYWRQYQELLRAGWERAERLEHEQRITAERERLRERARIAQDMHDSLGHELALIAVRAGALQVAPGLDEPYRDAAAQLRAGAAEATEHLREIIGVLRDDTTPAGSGADPAAPVRPTRESIPDLVERAHASGVPVRLVTAPDPHAPPADLPPMVALAAHRVVQEAVTNAAKHAPGAAVTVHLTHRAPDDADTPTGPGAAGGTVVVTVTNDPPPGGPPLLPSGGHGLTGLTERVRLLGGTLRAGPTPAGGFTVTAHLPTAPPAVPPAPPAPAAGHATGPVAWTGSDLTDTRPGEWASESARHLADERRRLRRGLITAIAVPTGLMAVIGGIMVGYYVYVTLNSVLPPADYAALRVGAAQATVQDTLPRMQAMGTGEIRAAVPEPAGADCRYYRPDANLLGINRYYRLCFTDGRLTSKNSFDTAQLNARQRDHDTTDRKDDE</sequence>
<dbReference type="Gene3D" id="3.30.565.10">
    <property type="entry name" value="Histidine kinase-like ATPase, C-terminal domain"/>
    <property type="match status" value="1"/>
</dbReference>
<keyword evidence="4" id="KW-0808">Transferase</keyword>
<organism evidence="13 14">
    <name type="scientific">Actinomadura spongiicola</name>
    <dbReference type="NCBI Taxonomy" id="2303421"/>
    <lineage>
        <taxon>Bacteria</taxon>
        <taxon>Bacillati</taxon>
        <taxon>Actinomycetota</taxon>
        <taxon>Actinomycetes</taxon>
        <taxon>Streptosporangiales</taxon>
        <taxon>Thermomonosporaceae</taxon>
        <taxon>Actinomadura</taxon>
    </lineage>
</organism>
<evidence type="ECO:0000256" key="9">
    <source>
        <dbReference type="SAM" id="MobiDB-lite"/>
    </source>
</evidence>
<feature type="region of interest" description="Disordered" evidence="9">
    <location>
        <begin position="402"/>
        <end position="439"/>
    </location>
</feature>
<feature type="domain" description="Signal transduction histidine kinase subgroup 3 dimerisation and phosphoacceptor" evidence="12">
    <location>
        <begin position="252"/>
        <end position="316"/>
    </location>
</feature>
<evidence type="ECO:0000256" key="6">
    <source>
        <dbReference type="ARBA" id="ARBA00022777"/>
    </source>
</evidence>
<gene>
    <name evidence="13" type="ORF">D0T12_16715</name>
</gene>
<name>A0A372GEQ4_9ACTN</name>
<dbReference type="Pfam" id="PF07730">
    <property type="entry name" value="HisKA_3"/>
    <property type="match status" value="1"/>
</dbReference>
<evidence type="ECO:0000256" key="3">
    <source>
        <dbReference type="ARBA" id="ARBA00022553"/>
    </source>
</evidence>
<evidence type="ECO:0000313" key="13">
    <source>
        <dbReference type="EMBL" id="RFS83857.1"/>
    </source>
</evidence>
<dbReference type="EC" id="2.7.13.3" evidence="2"/>
<feature type="compositionally biased region" description="Pro residues" evidence="9">
    <location>
        <begin position="426"/>
        <end position="435"/>
    </location>
</feature>
<dbReference type="GO" id="GO:0000155">
    <property type="term" value="F:phosphorelay sensor kinase activity"/>
    <property type="evidence" value="ECO:0007669"/>
    <property type="project" value="InterPro"/>
</dbReference>
<evidence type="ECO:0000256" key="7">
    <source>
        <dbReference type="ARBA" id="ARBA00022840"/>
    </source>
</evidence>
<dbReference type="GO" id="GO:0005524">
    <property type="term" value="F:ATP binding"/>
    <property type="evidence" value="ECO:0007669"/>
    <property type="project" value="UniProtKB-KW"/>
</dbReference>
<keyword evidence="10" id="KW-0472">Membrane</keyword>
<evidence type="ECO:0000259" key="11">
    <source>
        <dbReference type="Pfam" id="PF02518"/>
    </source>
</evidence>
<keyword evidence="10" id="KW-1133">Transmembrane helix</keyword>
<dbReference type="PANTHER" id="PTHR24421:SF10">
    <property type="entry name" value="NITRATE_NITRITE SENSOR PROTEIN NARQ"/>
    <property type="match status" value="1"/>
</dbReference>
<feature type="transmembrane region" description="Helical" evidence="10">
    <location>
        <begin position="529"/>
        <end position="553"/>
    </location>
</feature>